<dbReference type="EMBL" id="JAAIUW010000001">
    <property type="protein sequence ID" value="KAF7844999.1"/>
    <property type="molecule type" value="Genomic_DNA"/>
</dbReference>
<name>A0A834XIM1_9FABA</name>
<reference evidence="1" key="1">
    <citation type="submission" date="2020-09" db="EMBL/GenBank/DDBJ databases">
        <title>Genome-Enabled Discovery of Anthraquinone Biosynthesis in Senna tora.</title>
        <authorList>
            <person name="Kang S.-H."/>
            <person name="Pandey R.P."/>
            <person name="Lee C.-M."/>
            <person name="Sim J.-S."/>
            <person name="Jeong J.-T."/>
            <person name="Choi B.-S."/>
            <person name="Jung M."/>
            <person name="Ginzburg D."/>
            <person name="Zhao K."/>
            <person name="Won S.Y."/>
            <person name="Oh T.-J."/>
            <person name="Yu Y."/>
            <person name="Kim N.-H."/>
            <person name="Lee O.R."/>
            <person name="Lee T.-H."/>
            <person name="Bashyal P."/>
            <person name="Kim T.-S."/>
            <person name="Lee W.-H."/>
            <person name="Kawkins C."/>
            <person name="Kim C.-K."/>
            <person name="Kim J.S."/>
            <person name="Ahn B.O."/>
            <person name="Rhee S.Y."/>
            <person name="Sohng J.K."/>
        </authorList>
    </citation>
    <scope>NUCLEOTIDE SEQUENCE</scope>
    <source>
        <tissue evidence="1">Leaf</tissue>
    </source>
</reference>
<dbReference type="Proteomes" id="UP000634136">
    <property type="component" value="Unassembled WGS sequence"/>
</dbReference>
<protein>
    <submittedName>
        <fullName evidence="1">Uncharacterized protein</fullName>
    </submittedName>
</protein>
<keyword evidence="2" id="KW-1185">Reference proteome</keyword>
<gene>
    <name evidence="1" type="ORF">G2W53_001904</name>
</gene>
<sequence>MYNGGDYLQVLKMLREDQLDLVVGTQRLVKESDVKDLVYLQAEQLFNALIGRLKEIGLKQKQDYGYQWH</sequence>
<evidence type="ECO:0000313" key="2">
    <source>
        <dbReference type="Proteomes" id="UP000634136"/>
    </source>
</evidence>
<evidence type="ECO:0000313" key="1">
    <source>
        <dbReference type="EMBL" id="KAF7844999.1"/>
    </source>
</evidence>
<accession>A0A834XIM1</accession>
<dbReference type="AlphaFoldDB" id="A0A834XIM1"/>
<proteinExistence type="predicted"/>
<organism evidence="1 2">
    <name type="scientific">Senna tora</name>
    <dbReference type="NCBI Taxonomy" id="362788"/>
    <lineage>
        <taxon>Eukaryota</taxon>
        <taxon>Viridiplantae</taxon>
        <taxon>Streptophyta</taxon>
        <taxon>Embryophyta</taxon>
        <taxon>Tracheophyta</taxon>
        <taxon>Spermatophyta</taxon>
        <taxon>Magnoliopsida</taxon>
        <taxon>eudicotyledons</taxon>
        <taxon>Gunneridae</taxon>
        <taxon>Pentapetalae</taxon>
        <taxon>rosids</taxon>
        <taxon>fabids</taxon>
        <taxon>Fabales</taxon>
        <taxon>Fabaceae</taxon>
        <taxon>Caesalpinioideae</taxon>
        <taxon>Cassia clade</taxon>
        <taxon>Senna</taxon>
    </lineage>
</organism>
<comment type="caution">
    <text evidence="1">The sequence shown here is derived from an EMBL/GenBank/DDBJ whole genome shotgun (WGS) entry which is preliminary data.</text>
</comment>